<proteinExistence type="predicted"/>
<keyword evidence="2" id="KW-1185">Reference proteome</keyword>
<organism evidence="1 2">
    <name type="scientific">Podospora bellae-mahoneyi</name>
    <dbReference type="NCBI Taxonomy" id="2093777"/>
    <lineage>
        <taxon>Eukaryota</taxon>
        <taxon>Fungi</taxon>
        <taxon>Dikarya</taxon>
        <taxon>Ascomycota</taxon>
        <taxon>Pezizomycotina</taxon>
        <taxon>Sordariomycetes</taxon>
        <taxon>Sordariomycetidae</taxon>
        <taxon>Sordariales</taxon>
        <taxon>Podosporaceae</taxon>
        <taxon>Podospora</taxon>
    </lineage>
</organism>
<dbReference type="GeneID" id="87892530"/>
<evidence type="ECO:0000313" key="2">
    <source>
        <dbReference type="Proteomes" id="UP001322138"/>
    </source>
</evidence>
<sequence length="78" mass="9428">MAEPIWVRHGPIRLRYIDNDYLDSELGALFAQVQFFVEIEMGVYWVTLPHPEVLTAEQIQYIQSRQPHYSRRSRRPRR</sequence>
<dbReference type="RefSeq" id="XP_062727922.1">
    <property type="nucleotide sequence ID" value="XM_062873143.1"/>
</dbReference>
<dbReference type="EMBL" id="JAFFGZ010000009">
    <property type="protein sequence ID" value="KAK4638946.1"/>
    <property type="molecule type" value="Genomic_DNA"/>
</dbReference>
<reference evidence="1 2" key="1">
    <citation type="journal article" date="2023" name="bioRxiv">
        <title>High-quality genome assemblies of four members of thePodospora anserinaspecies complex.</title>
        <authorList>
            <person name="Ament-Velasquez S.L."/>
            <person name="Vogan A.A."/>
            <person name="Wallerman O."/>
            <person name="Hartmann F."/>
            <person name="Gautier V."/>
            <person name="Silar P."/>
            <person name="Giraud T."/>
            <person name="Johannesson H."/>
        </authorList>
    </citation>
    <scope>NUCLEOTIDE SEQUENCE [LARGE SCALE GENOMIC DNA]</scope>
    <source>
        <strain evidence="1 2">CBS 112042</strain>
    </source>
</reference>
<gene>
    <name evidence="1" type="ORF">QC761_0103200</name>
</gene>
<evidence type="ECO:0000313" key="1">
    <source>
        <dbReference type="EMBL" id="KAK4638946.1"/>
    </source>
</evidence>
<protein>
    <submittedName>
        <fullName evidence="1">Uncharacterized protein</fullName>
    </submittedName>
</protein>
<name>A0ABR0F5S3_9PEZI</name>
<dbReference type="Proteomes" id="UP001322138">
    <property type="component" value="Unassembled WGS sequence"/>
</dbReference>
<comment type="caution">
    <text evidence="1">The sequence shown here is derived from an EMBL/GenBank/DDBJ whole genome shotgun (WGS) entry which is preliminary data.</text>
</comment>
<accession>A0ABR0F5S3</accession>